<sequence>MQYPNIQAILKGSKFSLSTFKEEEIQFIEDRILAHKDKKGNDAYVIECLKRGINLKVTPEEVVRQIFLHRLLTHYRYPKDRIRVEDMVRFGTDTSKRADIVITQKDRPEAVYIIVELKKPTAKDGKDQLKTYCNGTGAPLGVWTNGGAVDFYFRKDPNLFDSIRDIPSVNQSIDDIRDSRFTIWHLITQDQTKTKTLKRIIEEFEDEVLANAGVDVFEEAFKLIFTKLYDEQKSIEDKKAINYWLSFNKNKEISDIPEEVTNNFRNLDFRSRGAESDTKKAIDDLFDEAKENWKGIFPESAKIELTPSHLQTCVSYLETYKLFNSNLEVVDEAFEYLVNKDSKGDKGQYFTPRYVIDMGVKMLNPKQDEYIIDTAAGSCGFPVHTIFHVWEQMNPNGANHFTIDQKTPEQTKYVKEKVFAIDFDYKAVRVGKTLNLIAGDGETNVLHLNSLDYPRWEADFVENKIWQKQFGKGFDNLAKLATKKNEYRNFNFDVLLANPPFAGDIKDQRVIHLFDISRKYEEKEDKTTGKKLTREKGWHEKISRDVLFIERNLDMLKDGGRMCVVLPQGRFNNSSDKAIRQFIASRCRILGVVGLHGNSFKPHTGTKTSLLFVQKWHPELCPKQDNYNIFFATQQKEGKDNSGEKLYWADFSSEALQAIQDEITEGKTPTIPDLTTNETERALKDRFGHPIVYHDLFSTPTQYEGISTPKGITEAFTEFAKKEQLSFFH</sequence>
<dbReference type="PRINTS" id="PR00507">
    <property type="entry name" value="N12N6MTFRASE"/>
</dbReference>
<evidence type="ECO:0000259" key="3">
    <source>
        <dbReference type="Pfam" id="PF13588"/>
    </source>
</evidence>
<dbReference type="Proteomes" id="UP000033054">
    <property type="component" value="Chromosome"/>
</dbReference>
<feature type="domain" description="DNA methylase adenine-specific" evidence="2">
    <location>
        <begin position="329"/>
        <end position="660"/>
    </location>
</feature>
<gene>
    <name evidence="4" type="ORF">SD10_01640</name>
</gene>
<keyword evidence="5" id="KW-1185">Reference proteome</keyword>
<dbReference type="Pfam" id="PF02384">
    <property type="entry name" value="N6_Mtase"/>
    <property type="match status" value="1"/>
</dbReference>
<dbReference type="PANTHER" id="PTHR42998">
    <property type="entry name" value="TYPE I RESTRICTION ENZYME HINDVIIP M PROTEIN-RELATED"/>
    <property type="match status" value="1"/>
</dbReference>
<dbReference type="PATRIC" id="fig|1379870.5.peg.359"/>
<feature type="domain" description="Type I restriction enzyme R protein N-terminal" evidence="3">
    <location>
        <begin position="59"/>
        <end position="167"/>
    </location>
</feature>
<dbReference type="InterPro" id="IPR029063">
    <property type="entry name" value="SAM-dependent_MTases_sf"/>
</dbReference>
<name>A0A0E3ZTA0_9BACT</name>
<accession>A0A0E3ZTA0</accession>
<dbReference type="InterPro" id="IPR052916">
    <property type="entry name" value="Type-I_RE_MTase_Subunit"/>
</dbReference>
<dbReference type="KEGG" id="srd:SD10_01640"/>
<protein>
    <submittedName>
        <fullName evidence="4">Uncharacterized protein</fullName>
    </submittedName>
</protein>
<evidence type="ECO:0000259" key="2">
    <source>
        <dbReference type="Pfam" id="PF02384"/>
    </source>
</evidence>
<evidence type="ECO:0000313" key="4">
    <source>
        <dbReference type="EMBL" id="AKD53795.1"/>
    </source>
</evidence>
<dbReference type="OrthoDB" id="9814572at2"/>
<dbReference type="PANTHER" id="PTHR42998:SF1">
    <property type="entry name" value="TYPE I RESTRICTION ENZYME HINDI METHYLASE SUBUNIT"/>
    <property type="match status" value="1"/>
</dbReference>
<comment type="similarity">
    <text evidence="1">Belongs to the N(4)/N(6)-methyltransferase family.</text>
</comment>
<dbReference type="STRING" id="1379870.SD10_01640"/>
<organism evidence="4 5">
    <name type="scientific">Spirosoma radiotolerans</name>
    <dbReference type="NCBI Taxonomy" id="1379870"/>
    <lineage>
        <taxon>Bacteria</taxon>
        <taxon>Pseudomonadati</taxon>
        <taxon>Bacteroidota</taxon>
        <taxon>Cytophagia</taxon>
        <taxon>Cytophagales</taxon>
        <taxon>Cytophagaceae</taxon>
        <taxon>Spirosoma</taxon>
    </lineage>
</organism>
<reference evidence="4 5" key="1">
    <citation type="journal article" date="2014" name="Curr. Microbiol.">
        <title>Spirosoma radiotolerans sp. nov., a gamma-radiation-resistant bacterium isolated from gamma ray-irradiated soil.</title>
        <authorList>
            <person name="Lee J.J."/>
            <person name="Srinivasan S."/>
            <person name="Lim S."/>
            <person name="Joe M."/>
            <person name="Im S."/>
            <person name="Bae S.I."/>
            <person name="Park K.R."/>
            <person name="Han J.H."/>
            <person name="Park S.H."/>
            <person name="Joo B.M."/>
            <person name="Park S.J."/>
            <person name="Kim M.K."/>
        </authorList>
    </citation>
    <scope>NUCLEOTIDE SEQUENCE [LARGE SCALE GENOMIC DNA]</scope>
    <source>
        <strain evidence="4 5">DG5A</strain>
    </source>
</reference>
<dbReference type="Gene3D" id="3.40.50.150">
    <property type="entry name" value="Vaccinia Virus protein VP39"/>
    <property type="match status" value="1"/>
</dbReference>
<dbReference type="RefSeq" id="WP_046375387.1">
    <property type="nucleotide sequence ID" value="NZ_CP010429.1"/>
</dbReference>
<dbReference type="InterPro" id="IPR029464">
    <property type="entry name" value="HSDR_N"/>
</dbReference>
<dbReference type="AlphaFoldDB" id="A0A0E3ZTA0"/>
<dbReference type="SUPFAM" id="SSF53335">
    <property type="entry name" value="S-adenosyl-L-methionine-dependent methyltransferases"/>
    <property type="match status" value="1"/>
</dbReference>
<dbReference type="GO" id="GO:0003677">
    <property type="term" value="F:DNA binding"/>
    <property type="evidence" value="ECO:0007669"/>
    <property type="project" value="InterPro"/>
</dbReference>
<evidence type="ECO:0000256" key="1">
    <source>
        <dbReference type="ARBA" id="ARBA00006594"/>
    </source>
</evidence>
<dbReference type="EMBL" id="CP010429">
    <property type="protein sequence ID" value="AKD53795.1"/>
    <property type="molecule type" value="Genomic_DNA"/>
</dbReference>
<dbReference type="Pfam" id="PF13588">
    <property type="entry name" value="HSDR_N_2"/>
    <property type="match status" value="1"/>
</dbReference>
<dbReference type="GO" id="GO:0008170">
    <property type="term" value="F:N-methyltransferase activity"/>
    <property type="evidence" value="ECO:0007669"/>
    <property type="project" value="InterPro"/>
</dbReference>
<dbReference type="REBASE" id="109624">
    <property type="entry name" value="M.SraDG5AORF1635P"/>
</dbReference>
<dbReference type="InterPro" id="IPR003356">
    <property type="entry name" value="DNA_methylase_A-5"/>
</dbReference>
<proteinExistence type="inferred from homology"/>
<evidence type="ECO:0000313" key="5">
    <source>
        <dbReference type="Proteomes" id="UP000033054"/>
    </source>
</evidence>
<dbReference type="HOGENOM" id="CLU_008343_1_0_10"/>